<name>A0A430AH02_9ENTE</name>
<dbReference type="AlphaFoldDB" id="A0A430AH02"/>
<organism evidence="5 6">
    <name type="scientific">Vagococcus entomophilus</name>
    <dbReference type="NCBI Taxonomy" id="1160095"/>
    <lineage>
        <taxon>Bacteria</taxon>
        <taxon>Bacillati</taxon>
        <taxon>Bacillota</taxon>
        <taxon>Bacilli</taxon>
        <taxon>Lactobacillales</taxon>
        <taxon>Enterococcaceae</taxon>
        <taxon>Vagococcus</taxon>
    </lineage>
</organism>
<sequence length="182" mass="20741">MKNVFEKGIPQRLEDMLEARENRSQFQKSLMQRFPDATLLALKINVPGPVKNNEAIQNIFCETTQRLEDTLKQASMAVLEKVIRDLASGPELFLVVNVKAKALKECTLYVEQSFCLGPLIDMDVFQVQAGQLSDISRTSLGVAPRKCFVCKEEAKNCARNRTHSLEEVQREMSTLYFTFFDE</sequence>
<dbReference type="NCBIfam" id="TIGR03124">
    <property type="entry name" value="citrate_citX"/>
    <property type="match status" value="1"/>
</dbReference>
<dbReference type="GO" id="GO:0051191">
    <property type="term" value="P:prosthetic group biosynthetic process"/>
    <property type="evidence" value="ECO:0007669"/>
    <property type="project" value="InterPro"/>
</dbReference>
<evidence type="ECO:0000313" key="5">
    <source>
        <dbReference type="EMBL" id="RSU07134.1"/>
    </source>
</evidence>
<keyword evidence="2" id="KW-0808">Transferase</keyword>
<reference evidence="5 6" key="1">
    <citation type="submission" date="2017-05" db="EMBL/GenBank/DDBJ databases">
        <title>Vagococcus spp. assemblies.</title>
        <authorList>
            <person name="Gulvik C.A."/>
        </authorList>
    </citation>
    <scope>NUCLEOTIDE SEQUENCE [LARGE SCALE GENOMIC DNA]</scope>
    <source>
        <strain evidence="5 6">DSM 24756</strain>
    </source>
</reference>
<evidence type="ECO:0000256" key="4">
    <source>
        <dbReference type="ARBA" id="ARBA00048574"/>
    </source>
</evidence>
<evidence type="ECO:0000256" key="1">
    <source>
        <dbReference type="ARBA" id="ARBA00012524"/>
    </source>
</evidence>
<accession>A0A430AH02</accession>
<dbReference type="Pfam" id="PF03802">
    <property type="entry name" value="CitX"/>
    <property type="match status" value="1"/>
</dbReference>
<keyword evidence="3" id="KW-0548">Nucleotidyltransferase</keyword>
<dbReference type="EC" id="2.7.7.61" evidence="1"/>
<dbReference type="EMBL" id="NGJZ01000002">
    <property type="protein sequence ID" value="RSU07134.1"/>
    <property type="molecule type" value="Genomic_DNA"/>
</dbReference>
<protein>
    <recommendedName>
        <fullName evidence="1">citrate lyase holo-[acyl-carrier protein] synthase</fullName>
        <ecNumber evidence="1">2.7.7.61</ecNumber>
    </recommendedName>
</protein>
<evidence type="ECO:0000256" key="3">
    <source>
        <dbReference type="ARBA" id="ARBA00022695"/>
    </source>
</evidence>
<proteinExistence type="predicted"/>
<dbReference type="NCBIfam" id="NF002383">
    <property type="entry name" value="PRK01392.1"/>
    <property type="match status" value="1"/>
</dbReference>
<dbReference type="OrthoDB" id="3196716at2"/>
<dbReference type="Proteomes" id="UP000288669">
    <property type="component" value="Unassembled WGS sequence"/>
</dbReference>
<comment type="caution">
    <text evidence="5">The sequence shown here is derived from an EMBL/GenBank/DDBJ whole genome shotgun (WGS) entry which is preliminary data.</text>
</comment>
<dbReference type="GO" id="GO:0016829">
    <property type="term" value="F:lyase activity"/>
    <property type="evidence" value="ECO:0007669"/>
    <property type="project" value="UniProtKB-KW"/>
</dbReference>
<dbReference type="RefSeq" id="WP_126824690.1">
    <property type="nucleotide sequence ID" value="NZ_JBHLWU010000002.1"/>
</dbReference>
<evidence type="ECO:0000313" key="6">
    <source>
        <dbReference type="Proteomes" id="UP000288669"/>
    </source>
</evidence>
<dbReference type="InterPro" id="IPR005551">
    <property type="entry name" value="CitX"/>
</dbReference>
<gene>
    <name evidence="5" type="ORF">CBF30_07715</name>
</gene>
<dbReference type="GO" id="GO:0050519">
    <property type="term" value="F:holo-citrate lyase synthase activity"/>
    <property type="evidence" value="ECO:0007669"/>
    <property type="project" value="UniProtKB-EC"/>
</dbReference>
<keyword evidence="5" id="KW-0456">Lyase</keyword>
<evidence type="ECO:0000256" key="2">
    <source>
        <dbReference type="ARBA" id="ARBA00022679"/>
    </source>
</evidence>
<comment type="catalytic activity">
    <reaction evidence="4">
        <text>apo-[citrate lyase ACP] + 2'-(5''-triphospho-alpha-D-ribosyl)-3'-dephospho-CoA = holo-[citrate lyase ACP] + diphosphate</text>
        <dbReference type="Rhea" id="RHEA:16333"/>
        <dbReference type="Rhea" id="RHEA-COMP:10157"/>
        <dbReference type="Rhea" id="RHEA-COMP:10158"/>
        <dbReference type="ChEBI" id="CHEBI:29999"/>
        <dbReference type="ChEBI" id="CHEBI:33019"/>
        <dbReference type="ChEBI" id="CHEBI:61378"/>
        <dbReference type="ChEBI" id="CHEBI:82683"/>
        <dbReference type="EC" id="2.7.7.61"/>
    </reaction>
</comment>
<keyword evidence="6" id="KW-1185">Reference proteome</keyword>